<dbReference type="SUPFAM" id="SSF55874">
    <property type="entry name" value="ATPase domain of HSP90 chaperone/DNA topoisomerase II/histidine kinase"/>
    <property type="match status" value="1"/>
</dbReference>
<feature type="domain" description="Histidine kinase" evidence="11">
    <location>
        <begin position="437"/>
        <end position="652"/>
    </location>
</feature>
<proteinExistence type="predicted"/>
<dbReference type="Pfam" id="PF13424">
    <property type="entry name" value="TPR_12"/>
    <property type="match status" value="2"/>
</dbReference>
<keyword evidence="7" id="KW-0802">TPR repeat</keyword>
<evidence type="ECO:0000256" key="3">
    <source>
        <dbReference type="ARBA" id="ARBA00022553"/>
    </source>
</evidence>
<dbReference type="InterPro" id="IPR011990">
    <property type="entry name" value="TPR-like_helical_dom_sf"/>
</dbReference>
<dbReference type="Pfam" id="PF13181">
    <property type="entry name" value="TPR_8"/>
    <property type="match status" value="1"/>
</dbReference>
<evidence type="ECO:0000256" key="4">
    <source>
        <dbReference type="ARBA" id="ARBA00022679"/>
    </source>
</evidence>
<dbReference type="RefSeq" id="WP_082815104.1">
    <property type="nucleotide sequence ID" value="NZ_BMXC01000001.1"/>
</dbReference>
<evidence type="ECO:0000256" key="6">
    <source>
        <dbReference type="ARBA" id="ARBA00023012"/>
    </source>
</evidence>
<feature type="region of interest" description="Disordered" evidence="9">
    <location>
        <begin position="649"/>
        <end position="669"/>
    </location>
</feature>
<name>A0A1I7H054_9BACT</name>
<dbReference type="InterPro" id="IPR019734">
    <property type="entry name" value="TPR_rpt"/>
</dbReference>
<dbReference type="AlphaFoldDB" id="A0A1I7H054"/>
<dbReference type="SMART" id="SM00387">
    <property type="entry name" value="HATPase_c"/>
    <property type="match status" value="1"/>
</dbReference>
<keyword evidence="3" id="KW-0597">Phosphoprotein</keyword>
<organism evidence="12 13">
    <name type="scientific">Pontibacter akesuensis</name>
    <dbReference type="NCBI Taxonomy" id="388950"/>
    <lineage>
        <taxon>Bacteria</taxon>
        <taxon>Pseudomonadati</taxon>
        <taxon>Bacteroidota</taxon>
        <taxon>Cytophagia</taxon>
        <taxon>Cytophagales</taxon>
        <taxon>Hymenobacteraceae</taxon>
        <taxon>Pontibacter</taxon>
    </lineage>
</organism>
<feature type="compositionally biased region" description="Polar residues" evidence="9">
    <location>
        <begin position="653"/>
        <end position="669"/>
    </location>
</feature>
<evidence type="ECO:0000256" key="9">
    <source>
        <dbReference type="SAM" id="MobiDB-lite"/>
    </source>
</evidence>
<feature type="coiled-coil region" evidence="8">
    <location>
        <begin position="314"/>
        <end position="350"/>
    </location>
</feature>
<dbReference type="SMART" id="SM00388">
    <property type="entry name" value="HisKA"/>
    <property type="match status" value="1"/>
</dbReference>
<dbReference type="Gene3D" id="1.10.287.130">
    <property type="match status" value="1"/>
</dbReference>
<dbReference type="PROSITE" id="PS50109">
    <property type="entry name" value="HIS_KIN"/>
    <property type="match status" value="1"/>
</dbReference>
<evidence type="ECO:0000256" key="10">
    <source>
        <dbReference type="SAM" id="Phobius"/>
    </source>
</evidence>
<sequence>MKSFLLVGFLLLWFTAYPQSEKITKLQSQLNATSDPNQQVLLLCELSKQHWNKSFTSSLAYANKAIKLAQKIDDKKGLALAYNNIGVAYDMYGDYSKASSYYFKSLRIREAIGDSAGLSASYNNIASVYAIQSNYAKSIELYNKSMNIALALQDTPAVAMALGNLGSVYQQQQQLDKALDYILRGLELEKNNHNIPGVLISLNNIGLIYSEKGEWEKALPYHNKAMKIARENGDIVDEAYSLNALAEAYMAGNRSDLALPYALENLQLVQKLNSKDEIQIAAEQLNKLYVNLGDYRNAHKYLTLQNQYEDSVQLAEVKTQLIGLQLRYEKEKAEQENLLLKAEASLQQQALQRRNAIQLITVVALLTVCVVAFGFFKGRQRLHRVNALLLQSNTDIQRHSDTLTLQKEQLANQAALLSSQKEELERLNSIKDRLFSVIAHDLKGPLVSLKGLLHLAAKGTVPQEKMKHFMASLEASQQNSLWLLDNLLLWAKAQMSGLLVRPEEIDILDLIKQNLLLLAPQVDQKQVSVTCSLEPGLVLQADREMTNLVVRNLVSNAIKFCKRGDTISISGYREGTCISLAVTDTGIGMAPERLPNLFSGGNASSRGTANEKGSGLGLPLCKYFVEQNHGSIQVESVPGEGSTFTVKLPAASPKQQASEHTAQQEALAI</sequence>
<dbReference type="GO" id="GO:0000155">
    <property type="term" value="F:phosphorelay sensor kinase activity"/>
    <property type="evidence" value="ECO:0007669"/>
    <property type="project" value="InterPro"/>
</dbReference>
<feature type="repeat" description="TPR" evidence="7">
    <location>
        <begin position="159"/>
        <end position="192"/>
    </location>
</feature>
<dbReference type="EC" id="2.7.13.3" evidence="2"/>
<dbReference type="OrthoDB" id="9810447at2"/>
<dbReference type="InterPro" id="IPR004358">
    <property type="entry name" value="Sig_transdc_His_kin-like_C"/>
</dbReference>
<dbReference type="InterPro" id="IPR036097">
    <property type="entry name" value="HisK_dim/P_sf"/>
</dbReference>
<keyword evidence="10" id="KW-0472">Membrane</keyword>
<feature type="repeat" description="TPR" evidence="7">
    <location>
        <begin position="199"/>
        <end position="232"/>
    </location>
</feature>
<dbReference type="CDD" id="cd00082">
    <property type="entry name" value="HisKA"/>
    <property type="match status" value="1"/>
</dbReference>
<evidence type="ECO:0000259" key="11">
    <source>
        <dbReference type="PROSITE" id="PS50109"/>
    </source>
</evidence>
<dbReference type="Gene3D" id="3.30.565.10">
    <property type="entry name" value="Histidine kinase-like ATPase, C-terminal domain"/>
    <property type="match status" value="1"/>
</dbReference>
<evidence type="ECO:0000313" key="12">
    <source>
        <dbReference type="EMBL" id="SFU54040.1"/>
    </source>
</evidence>
<keyword evidence="8" id="KW-0175">Coiled coil</keyword>
<keyword evidence="4" id="KW-0808">Transferase</keyword>
<keyword evidence="10" id="KW-0812">Transmembrane</keyword>
<dbReference type="InterPro" id="IPR036890">
    <property type="entry name" value="HATPase_C_sf"/>
</dbReference>
<dbReference type="PANTHER" id="PTHR43711:SF1">
    <property type="entry name" value="HISTIDINE KINASE 1"/>
    <property type="match status" value="1"/>
</dbReference>
<evidence type="ECO:0000256" key="8">
    <source>
        <dbReference type="SAM" id="Coils"/>
    </source>
</evidence>
<dbReference type="SUPFAM" id="SSF47384">
    <property type="entry name" value="Homodimeric domain of signal transducing histidine kinase"/>
    <property type="match status" value="1"/>
</dbReference>
<comment type="catalytic activity">
    <reaction evidence="1">
        <text>ATP + protein L-histidine = ADP + protein N-phospho-L-histidine.</text>
        <dbReference type="EC" id="2.7.13.3"/>
    </reaction>
</comment>
<keyword evidence="6" id="KW-0902">Two-component regulatory system</keyword>
<dbReference type="SUPFAM" id="SSF48452">
    <property type="entry name" value="TPR-like"/>
    <property type="match status" value="2"/>
</dbReference>
<keyword evidence="13" id="KW-1185">Reference proteome</keyword>
<dbReference type="Gene3D" id="1.25.40.10">
    <property type="entry name" value="Tetratricopeptide repeat domain"/>
    <property type="match status" value="2"/>
</dbReference>
<dbReference type="Pfam" id="PF02518">
    <property type="entry name" value="HATPase_c"/>
    <property type="match status" value="1"/>
</dbReference>
<dbReference type="EMBL" id="FPCA01000001">
    <property type="protein sequence ID" value="SFU54040.1"/>
    <property type="molecule type" value="Genomic_DNA"/>
</dbReference>
<gene>
    <name evidence="12" type="ORF">SAMN04487941_1394</name>
</gene>
<dbReference type="InterPro" id="IPR005467">
    <property type="entry name" value="His_kinase_dom"/>
</dbReference>
<evidence type="ECO:0000256" key="1">
    <source>
        <dbReference type="ARBA" id="ARBA00000085"/>
    </source>
</evidence>
<dbReference type="InterPro" id="IPR003661">
    <property type="entry name" value="HisK_dim/P_dom"/>
</dbReference>
<dbReference type="PROSITE" id="PS50005">
    <property type="entry name" value="TPR"/>
    <property type="match status" value="3"/>
</dbReference>
<protein>
    <recommendedName>
        <fullName evidence="2">histidine kinase</fullName>
        <ecNumber evidence="2">2.7.13.3</ecNumber>
    </recommendedName>
</protein>
<dbReference type="PRINTS" id="PR00344">
    <property type="entry name" value="BCTRLSENSOR"/>
</dbReference>
<accession>A0A1I7H054</accession>
<dbReference type="STRING" id="388950.GCA_001611675_00490"/>
<evidence type="ECO:0000256" key="5">
    <source>
        <dbReference type="ARBA" id="ARBA00022777"/>
    </source>
</evidence>
<evidence type="ECO:0000256" key="7">
    <source>
        <dbReference type="PROSITE-ProRule" id="PRU00339"/>
    </source>
</evidence>
<dbReference type="InterPro" id="IPR050736">
    <property type="entry name" value="Sensor_HK_Regulatory"/>
</dbReference>
<keyword evidence="10" id="KW-1133">Transmembrane helix</keyword>
<reference evidence="13" key="1">
    <citation type="submission" date="2016-10" db="EMBL/GenBank/DDBJ databases">
        <authorList>
            <person name="Varghese N."/>
        </authorList>
    </citation>
    <scope>NUCLEOTIDE SEQUENCE [LARGE SCALE GENOMIC DNA]</scope>
    <source>
        <strain evidence="13">DSM 18820</strain>
    </source>
</reference>
<feature type="transmembrane region" description="Helical" evidence="10">
    <location>
        <begin position="356"/>
        <end position="376"/>
    </location>
</feature>
<keyword evidence="5 12" id="KW-0418">Kinase</keyword>
<dbReference type="Proteomes" id="UP000182491">
    <property type="component" value="Unassembled WGS sequence"/>
</dbReference>
<evidence type="ECO:0000256" key="2">
    <source>
        <dbReference type="ARBA" id="ARBA00012438"/>
    </source>
</evidence>
<dbReference type="PANTHER" id="PTHR43711">
    <property type="entry name" value="TWO-COMPONENT HISTIDINE KINASE"/>
    <property type="match status" value="1"/>
</dbReference>
<dbReference type="InterPro" id="IPR003594">
    <property type="entry name" value="HATPase_dom"/>
</dbReference>
<evidence type="ECO:0000313" key="13">
    <source>
        <dbReference type="Proteomes" id="UP000182491"/>
    </source>
</evidence>
<dbReference type="SMART" id="SM00028">
    <property type="entry name" value="TPR"/>
    <property type="match status" value="5"/>
</dbReference>
<feature type="repeat" description="TPR" evidence="7">
    <location>
        <begin position="79"/>
        <end position="112"/>
    </location>
</feature>